<evidence type="ECO:0000256" key="4">
    <source>
        <dbReference type="ARBA" id="ARBA00022825"/>
    </source>
</evidence>
<keyword evidence="1" id="KW-0645">Protease</keyword>
<evidence type="ECO:0000313" key="9">
    <source>
        <dbReference type="Proteomes" id="UP000053875"/>
    </source>
</evidence>
<feature type="non-terminal residue" evidence="8">
    <location>
        <position position="1"/>
    </location>
</feature>
<dbReference type="InterPro" id="IPR009003">
    <property type="entry name" value="Peptidase_S1_PA"/>
</dbReference>
<dbReference type="PRINTS" id="PR00722">
    <property type="entry name" value="CHYMOTRYPSIN"/>
</dbReference>
<keyword evidence="3" id="KW-0378">Hydrolase</keyword>
<dbReference type="InterPro" id="IPR043504">
    <property type="entry name" value="Peptidase_S1_PA_chymotrypsin"/>
</dbReference>
<feature type="non-terminal residue" evidence="8">
    <location>
        <position position="265"/>
    </location>
</feature>
<dbReference type="STRING" id="118200.A0A093ICE2"/>
<dbReference type="InterPro" id="IPR001314">
    <property type="entry name" value="Peptidase_S1A"/>
</dbReference>
<evidence type="ECO:0000256" key="1">
    <source>
        <dbReference type="ARBA" id="ARBA00022670"/>
    </source>
</evidence>
<feature type="chain" id="PRO_5001884509" evidence="6">
    <location>
        <begin position="29"/>
        <end position="265"/>
    </location>
</feature>
<dbReference type="PROSITE" id="PS50240">
    <property type="entry name" value="TRYPSIN_DOM"/>
    <property type="match status" value="1"/>
</dbReference>
<evidence type="ECO:0000256" key="3">
    <source>
        <dbReference type="ARBA" id="ARBA00022801"/>
    </source>
</evidence>
<proteinExistence type="predicted"/>
<dbReference type="PROSITE" id="PS00134">
    <property type="entry name" value="TRYPSIN_HIS"/>
    <property type="match status" value="1"/>
</dbReference>
<evidence type="ECO:0000256" key="2">
    <source>
        <dbReference type="ARBA" id="ARBA00022729"/>
    </source>
</evidence>
<dbReference type="PANTHER" id="PTHR24271">
    <property type="entry name" value="KALLIKREIN-RELATED"/>
    <property type="match status" value="1"/>
</dbReference>
<dbReference type="InterPro" id="IPR018114">
    <property type="entry name" value="TRYPSIN_HIS"/>
</dbReference>
<name>A0A093ICE2_DRYPU</name>
<keyword evidence="9" id="KW-1185">Reference proteome</keyword>
<dbReference type="SMART" id="SM00020">
    <property type="entry name" value="Tryp_SPc"/>
    <property type="match status" value="1"/>
</dbReference>
<feature type="signal peptide" evidence="6">
    <location>
        <begin position="1"/>
        <end position="28"/>
    </location>
</feature>
<dbReference type="SUPFAM" id="SSF50494">
    <property type="entry name" value="Trypsin-like serine proteases"/>
    <property type="match status" value="1"/>
</dbReference>
<evidence type="ECO:0000313" key="8">
    <source>
        <dbReference type="EMBL" id="KFV64386.1"/>
    </source>
</evidence>
<dbReference type="GO" id="GO:0006508">
    <property type="term" value="P:proteolysis"/>
    <property type="evidence" value="ECO:0007669"/>
    <property type="project" value="UniProtKB-KW"/>
</dbReference>
<evidence type="ECO:0000259" key="7">
    <source>
        <dbReference type="PROSITE" id="PS50240"/>
    </source>
</evidence>
<keyword evidence="4" id="KW-0720">Serine protease</keyword>
<protein>
    <submittedName>
        <fullName evidence="8">Granzyme A</fullName>
    </submittedName>
</protein>
<dbReference type="Gene3D" id="2.40.10.10">
    <property type="entry name" value="Trypsin-like serine proteases"/>
    <property type="match status" value="2"/>
</dbReference>
<evidence type="ECO:0000256" key="5">
    <source>
        <dbReference type="ARBA" id="ARBA00023157"/>
    </source>
</evidence>
<dbReference type="Proteomes" id="UP000053875">
    <property type="component" value="Unassembled WGS sequence"/>
</dbReference>
<feature type="domain" description="Peptidase S1" evidence="7">
    <location>
        <begin position="31"/>
        <end position="264"/>
    </location>
</feature>
<dbReference type="InterPro" id="IPR001254">
    <property type="entry name" value="Trypsin_dom"/>
</dbReference>
<keyword evidence="5" id="KW-1015">Disulfide bond</keyword>
<dbReference type="FunFam" id="2.40.10.10:FF:000120">
    <property type="entry name" value="Putative serine protease"/>
    <property type="match status" value="1"/>
</dbReference>
<gene>
    <name evidence="8" type="ORF">N307_08286</name>
</gene>
<dbReference type="GO" id="GO:0004252">
    <property type="term" value="F:serine-type endopeptidase activity"/>
    <property type="evidence" value="ECO:0007669"/>
    <property type="project" value="InterPro"/>
</dbReference>
<dbReference type="EMBL" id="KL215362">
    <property type="protein sequence ID" value="KFV64386.1"/>
    <property type="molecule type" value="Genomic_DNA"/>
</dbReference>
<organism evidence="8 9">
    <name type="scientific">Dryobates pubescens</name>
    <name type="common">Downy woodpecker</name>
    <name type="synonym">Picoides pubescens</name>
    <dbReference type="NCBI Taxonomy" id="118200"/>
    <lineage>
        <taxon>Eukaryota</taxon>
        <taxon>Metazoa</taxon>
        <taxon>Chordata</taxon>
        <taxon>Craniata</taxon>
        <taxon>Vertebrata</taxon>
        <taxon>Euteleostomi</taxon>
        <taxon>Archelosauria</taxon>
        <taxon>Archosauria</taxon>
        <taxon>Dinosauria</taxon>
        <taxon>Saurischia</taxon>
        <taxon>Theropoda</taxon>
        <taxon>Coelurosauria</taxon>
        <taxon>Aves</taxon>
        <taxon>Neognathae</taxon>
        <taxon>Neoaves</taxon>
        <taxon>Telluraves</taxon>
        <taxon>Coraciimorphae</taxon>
        <taxon>Piciformes</taxon>
        <taxon>Picidae</taxon>
        <taxon>Dryobates</taxon>
    </lineage>
</organism>
<keyword evidence="2 6" id="KW-0732">Signal</keyword>
<dbReference type="Pfam" id="PF00089">
    <property type="entry name" value="Trypsin"/>
    <property type="match status" value="1"/>
</dbReference>
<reference evidence="8 9" key="1">
    <citation type="submission" date="2014-04" db="EMBL/GenBank/DDBJ databases">
        <title>Genome evolution of avian class.</title>
        <authorList>
            <person name="Zhang G."/>
            <person name="Li C."/>
        </authorList>
    </citation>
    <scope>NUCLEOTIDE SEQUENCE [LARGE SCALE GENOMIC DNA]</scope>
    <source>
        <strain evidence="8">BGI_N307</strain>
    </source>
</reference>
<dbReference type="PANTHER" id="PTHR24271:SF69">
    <property type="entry name" value="GRANZYME A"/>
    <property type="match status" value="1"/>
</dbReference>
<dbReference type="AlphaFoldDB" id="A0A093ICE2"/>
<accession>A0A093ICE2</accession>
<evidence type="ECO:0000256" key="6">
    <source>
        <dbReference type="SAM" id="SignalP"/>
    </source>
</evidence>
<dbReference type="CDD" id="cd00190">
    <property type="entry name" value="Tryp_SPc"/>
    <property type="match status" value="1"/>
</dbReference>
<sequence length="265" mass="28590">HQMETMGAVFILSTSAAVLLLIIHGGLCVDIIGGSEVVPHSRPFMALIKGRYAKTICGGALIKEDWVLTAAHCDVTGGKVILGAHSLKGKRKEKQRQVFQIAKQIPYPCYYPSSKENDIMLLQLQKRAKLGKAVQLIPLPTSDDDPKPGTICTVAGWGKTQNGRNVPSDNLREVNVTVISRKICNDRSHYNNKPVITSNMICAGSKNGGKDSCSGDSGGPLRCNNVMKGITSFGKPNKCGAVDGPGVYTRLTKQYLLWIRKTIGG</sequence>